<comment type="caution">
    <text evidence="10">The sequence shown here is derived from an EMBL/GenBank/DDBJ whole genome shotgun (WGS) entry which is preliminary data.</text>
</comment>
<dbReference type="CDD" id="cd07035">
    <property type="entry name" value="TPP_PYR_POX_like"/>
    <property type="match status" value="1"/>
</dbReference>
<dbReference type="GO" id="GO:0003984">
    <property type="term" value="F:acetolactate synthase activity"/>
    <property type="evidence" value="ECO:0007669"/>
    <property type="project" value="TreeGrafter"/>
</dbReference>
<protein>
    <recommendedName>
        <fullName evidence="12">Pyruvate decarboxylase</fullName>
    </recommendedName>
</protein>
<dbReference type="GO" id="GO:0030976">
    <property type="term" value="F:thiamine pyrophosphate binding"/>
    <property type="evidence" value="ECO:0007669"/>
    <property type="project" value="InterPro"/>
</dbReference>
<name>A0AAJ0GB89_9PEZI</name>
<dbReference type="GO" id="GO:0050660">
    <property type="term" value="F:flavin adenine dinucleotide binding"/>
    <property type="evidence" value="ECO:0007669"/>
    <property type="project" value="TreeGrafter"/>
</dbReference>
<evidence type="ECO:0000256" key="6">
    <source>
        <dbReference type="RuleBase" id="RU362132"/>
    </source>
</evidence>
<dbReference type="SUPFAM" id="SSF52467">
    <property type="entry name" value="DHS-like NAD/FAD-binding domain"/>
    <property type="match status" value="1"/>
</dbReference>
<evidence type="ECO:0000256" key="3">
    <source>
        <dbReference type="ARBA" id="ARBA00007812"/>
    </source>
</evidence>
<evidence type="ECO:0000256" key="1">
    <source>
        <dbReference type="ARBA" id="ARBA00001946"/>
    </source>
</evidence>
<dbReference type="Gene3D" id="3.40.50.1220">
    <property type="entry name" value="TPP-binding domain"/>
    <property type="match status" value="1"/>
</dbReference>
<dbReference type="Pfam" id="PF00205">
    <property type="entry name" value="TPP_enzyme_M"/>
    <property type="match status" value="1"/>
</dbReference>
<organism evidence="10 11">
    <name type="scientific">Extremus antarcticus</name>
    <dbReference type="NCBI Taxonomy" id="702011"/>
    <lineage>
        <taxon>Eukaryota</taxon>
        <taxon>Fungi</taxon>
        <taxon>Dikarya</taxon>
        <taxon>Ascomycota</taxon>
        <taxon>Pezizomycotina</taxon>
        <taxon>Dothideomycetes</taxon>
        <taxon>Dothideomycetidae</taxon>
        <taxon>Mycosphaerellales</taxon>
        <taxon>Extremaceae</taxon>
        <taxon>Extremus</taxon>
    </lineage>
</organism>
<comment type="cofactor">
    <cofactor evidence="2">
        <name>thiamine diphosphate</name>
        <dbReference type="ChEBI" id="CHEBI:58937"/>
    </cofactor>
</comment>
<dbReference type="PROSITE" id="PS00187">
    <property type="entry name" value="TPP_ENZYMES"/>
    <property type="match status" value="1"/>
</dbReference>
<evidence type="ECO:0008006" key="12">
    <source>
        <dbReference type="Google" id="ProtNLM"/>
    </source>
</evidence>
<dbReference type="GO" id="GO:0009099">
    <property type="term" value="P:L-valine biosynthetic process"/>
    <property type="evidence" value="ECO:0007669"/>
    <property type="project" value="TreeGrafter"/>
</dbReference>
<keyword evidence="11" id="KW-1185">Reference proteome</keyword>
<dbReference type="InterPro" id="IPR012000">
    <property type="entry name" value="Thiamin_PyroP_enz_cen_dom"/>
</dbReference>
<dbReference type="PANTHER" id="PTHR18968:SF166">
    <property type="entry name" value="2-HYDROXYACYL-COA LYASE 2"/>
    <property type="match status" value="1"/>
</dbReference>
<proteinExistence type="inferred from homology"/>
<dbReference type="EMBL" id="JAWDJX010000024">
    <property type="protein sequence ID" value="KAK3051738.1"/>
    <property type="molecule type" value="Genomic_DNA"/>
</dbReference>
<dbReference type="SUPFAM" id="SSF52518">
    <property type="entry name" value="Thiamin diphosphate-binding fold (THDP-binding)"/>
    <property type="match status" value="2"/>
</dbReference>
<dbReference type="InterPro" id="IPR000399">
    <property type="entry name" value="TPP-bd_CS"/>
</dbReference>
<dbReference type="InterPro" id="IPR029061">
    <property type="entry name" value="THDP-binding"/>
</dbReference>
<feature type="domain" description="Thiamine pyrophosphate enzyme central" evidence="7">
    <location>
        <begin position="206"/>
        <end position="338"/>
    </location>
</feature>
<sequence length="601" mass="64158">MPDFQPQIPSGREFHGGDLLAQTLKHLGVEVAFGLHGGHLDAFLLGADEIGIKLVDTRHETVAIQAAEGYAKVSGKVGCCFVTANSGFANGLAGLATAFADRSPIFCITSSPPLQDAETNALQGFHDQVVVAKPITKFCHRVTNVEEIPRIVAYAFRSANSGIKGPVLIDFPIDVLFTPPQVSRISYGAVSVPPAYAAAPDPAALDALIKAWNKAKRPVIITGTGARGTDKELTKLAETTRTPVFYSNKFSSPIPPNHELRGGAATRLAAFAGGNSQPDFVLLFAARTGFLLGDRSGAIIPNKNCTLAQVDLDGSEIGKSLPVEIGIVSDVGLFCDALLEKKSNISVARNEDWIRDCKDHKGTLSAYVDQGKVMSDGQLHPYLAHDAVMRALPKDSIVMIDGGEAGQWSGMTVEAAEPKVAMVATGYLGHLGNGWGYSLGAAVADPSRLVVNMHGDGSAGFHIQELDTFARFGLNILTIIANNYVWGMSVNGQDLLYEGKSKSRPAIQLSKQCKYEIVAQGFNCDGEIVTEYDKIKPTVARMSKSGKPGLINLIVSTKPTTPATMSMVGMTDDKNVIVVPYYNNVPRPFYKDSTEKTNGHA</sequence>
<gene>
    <name evidence="10" type="ORF">LTR09_007038</name>
</gene>
<dbReference type="Proteomes" id="UP001271007">
    <property type="component" value="Unassembled WGS sequence"/>
</dbReference>
<evidence type="ECO:0000259" key="7">
    <source>
        <dbReference type="Pfam" id="PF00205"/>
    </source>
</evidence>
<dbReference type="GO" id="GO:0009097">
    <property type="term" value="P:isoleucine biosynthetic process"/>
    <property type="evidence" value="ECO:0007669"/>
    <property type="project" value="TreeGrafter"/>
</dbReference>
<feature type="domain" description="Thiamine pyrophosphate enzyme N-terminal TPP-binding" evidence="9">
    <location>
        <begin position="15"/>
        <end position="128"/>
    </location>
</feature>
<reference evidence="10" key="1">
    <citation type="submission" date="2023-04" db="EMBL/GenBank/DDBJ databases">
        <title>Black Yeasts Isolated from many extreme environments.</title>
        <authorList>
            <person name="Coleine C."/>
            <person name="Stajich J.E."/>
            <person name="Selbmann L."/>
        </authorList>
    </citation>
    <scope>NUCLEOTIDE SEQUENCE</scope>
    <source>
        <strain evidence="10">CCFEE 5312</strain>
    </source>
</reference>
<evidence type="ECO:0000259" key="8">
    <source>
        <dbReference type="Pfam" id="PF02775"/>
    </source>
</evidence>
<dbReference type="Pfam" id="PF02775">
    <property type="entry name" value="TPP_enzyme_C"/>
    <property type="match status" value="1"/>
</dbReference>
<dbReference type="AlphaFoldDB" id="A0AAJ0GB89"/>
<dbReference type="GO" id="GO:0000287">
    <property type="term" value="F:magnesium ion binding"/>
    <property type="evidence" value="ECO:0007669"/>
    <property type="project" value="InterPro"/>
</dbReference>
<evidence type="ECO:0000256" key="4">
    <source>
        <dbReference type="ARBA" id="ARBA00022723"/>
    </source>
</evidence>
<comment type="similarity">
    <text evidence="3 6">Belongs to the TPP enzyme family.</text>
</comment>
<evidence type="ECO:0000313" key="10">
    <source>
        <dbReference type="EMBL" id="KAK3051738.1"/>
    </source>
</evidence>
<dbReference type="InterPro" id="IPR029035">
    <property type="entry name" value="DHS-like_NAD/FAD-binding_dom"/>
</dbReference>
<evidence type="ECO:0000256" key="2">
    <source>
        <dbReference type="ARBA" id="ARBA00001964"/>
    </source>
</evidence>
<keyword evidence="4" id="KW-0479">Metal-binding</keyword>
<dbReference type="Pfam" id="PF02776">
    <property type="entry name" value="TPP_enzyme_N"/>
    <property type="match status" value="1"/>
</dbReference>
<comment type="cofactor">
    <cofactor evidence="1">
        <name>Mg(2+)</name>
        <dbReference type="ChEBI" id="CHEBI:18420"/>
    </cofactor>
</comment>
<dbReference type="InterPro" id="IPR045229">
    <property type="entry name" value="TPP_enz"/>
</dbReference>
<accession>A0AAJ0GB89</accession>
<dbReference type="InterPro" id="IPR012001">
    <property type="entry name" value="Thiamin_PyroP_enz_TPP-bd_dom"/>
</dbReference>
<evidence type="ECO:0000313" key="11">
    <source>
        <dbReference type="Proteomes" id="UP001271007"/>
    </source>
</evidence>
<evidence type="ECO:0000256" key="5">
    <source>
        <dbReference type="ARBA" id="ARBA00023052"/>
    </source>
</evidence>
<dbReference type="PANTHER" id="PTHR18968">
    <property type="entry name" value="THIAMINE PYROPHOSPHATE ENZYMES"/>
    <property type="match status" value="1"/>
</dbReference>
<feature type="domain" description="Thiamine pyrophosphate enzyme TPP-binding" evidence="8">
    <location>
        <begin position="402"/>
        <end position="552"/>
    </location>
</feature>
<evidence type="ECO:0000259" key="9">
    <source>
        <dbReference type="Pfam" id="PF02776"/>
    </source>
</evidence>
<dbReference type="InterPro" id="IPR011766">
    <property type="entry name" value="TPP_enzyme_TPP-bd"/>
</dbReference>
<dbReference type="Gene3D" id="3.40.50.970">
    <property type="match status" value="2"/>
</dbReference>
<dbReference type="GO" id="GO:0005948">
    <property type="term" value="C:acetolactate synthase complex"/>
    <property type="evidence" value="ECO:0007669"/>
    <property type="project" value="TreeGrafter"/>
</dbReference>
<keyword evidence="5 6" id="KW-0786">Thiamine pyrophosphate</keyword>